<dbReference type="InterPro" id="IPR024934">
    <property type="entry name" value="Rubredoxin-like_dom"/>
</dbReference>
<dbReference type="InterPro" id="IPR050260">
    <property type="entry name" value="FAD-bd_OxRdtase"/>
</dbReference>
<reference evidence="19" key="1">
    <citation type="submission" date="2017-11" db="EMBL/GenBank/DDBJ databases">
        <title>The draft genome sequence of Chromatocurvus sp. F02.</title>
        <authorList>
            <person name="Du Z.-J."/>
            <person name="Chang Y.-Q."/>
        </authorList>
    </citation>
    <scope>NUCLEOTIDE SEQUENCE [LARGE SCALE GENOMIC DNA]</scope>
    <source>
        <strain evidence="19">F02</strain>
    </source>
</reference>
<organism evidence="18 19">
    <name type="scientific">Kineobactrum sediminis</name>
    <dbReference type="NCBI Taxonomy" id="1905677"/>
    <lineage>
        <taxon>Bacteria</taxon>
        <taxon>Pseudomonadati</taxon>
        <taxon>Pseudomonadota</taxon>
        <taxon>Gammaproteobacteria</taxon>
        <taxon>Cellvibrionales</taxon>
        <taxon>Halieaceae</taxon>
        <taxon>Kineobactrum</taxon>
    </lineage>
</organism>
<evidence type="ECO:0000313" key="19">
    <source>
        <dbReference type="Proteomes" id="UP000234845"/>
    </source>
</evidence>
<dbReference type="PROSITE" id="PS00202">
    <property type="entry name" value="RUBREDOXIN"/>
    <property type="match status" value="1"/>
</dbReference>
<dbReference type="PRINTS" id="PR00368">
    <property type="entry name" value="FADPNR"/>
</dbReference>
<accession>A0A2N5Y4Z9</accession>
<evidence type="ECO:0000256" key="3">
    <source>
        <dbReference type="ARBA" id="ARBA00002792"/>
    </source>
</evidence>
<evidence type="ECO:0000256" key="5">
    <source>
        <dbReference type="ARBA" id="ARBA00004933"/>
    </source>
</evidence>
<evidence type="ECO:0000256" key="12">
    <source>
        <dbReference type="ARBA" id="ARBA00022827"/>
    </source>
</evidence>
<dbReference type="CDD" id="cd00730">
    <property type="entry name" value="rubredoxin"/>
    <property type="match status" value="1"/>
</dbReference>
<dbReference type="Gene3D" id="3.30.390.120">
    <property type="match status" value="1"/>
</dbReference>
<evidence type="ECO:0000256" key="10">
    <source>
        <dbReference type="ARBA" id="ARBA00022630"/>
    </source>
</evidence>
<comment type="function">
    <text evidence="3">Involved in the hydrocarbon hydroxylating system, which transfers electrons from NADH to rubredoxin reductase and then through rubredoxin to alkane 1 monooxygenase.</text>
</comment>
<keyword evidence="15" id="KW-0408">Iron</keyword>
<keyword evidence="8" id="KW-0813">Transport</keyword>
<evidence type="ECO:0000256" key="2">
    <source>
        <dbReference type="ARBA" id="ARBA00001974"/>
    </source>
</evidence>
<name>A0A2N5Y4Z9_9GAMM</name>
<evidence type="ECO:0000313" key="18">
    <source>
        <dbReference type="EMBL" id="PLW83473.1"/>
    </source>
</evidence>
<evidence type="ECO:0000256" key="15">
    <source>
        <dbReference type="ARBA" id="ARBA00023004"/>
    </source>
</evidence>
<dbReference type="EMBL" id="PKLZ01000002">
    <property type="protein sequence ID" value="PLW83473.1"/>
    <property type="molecule type" value="Genomic_DNA"/>
</dbReference>
<keyword evidence="12" id="KW-0274">FAD</keyword>
<comment type="cofactor">
    <cofactor evidence="2">
        <name>FAD</name>
        <dbReference type="ChEBI" id="CHEBI:57692"/>
    </cofactor>
</comment>
<keyword evidence="16" id="KW-0520">NAD</keyword>
<evidence type="ECO:0000256" key="6">
    <source>
        <dbReference type="ARBA" id="ARBA00005337"/>
    </source>
</evidence>
<dbReference type="PROSITE" id="PS50903">
    <property type="entry name" value="RUBREDOXIN_LIKE"/>
    <property type="match status" value="1"/>
</dbReference>
<keyword evidence="14" id="KW-0560">Oxidoreductase</keyword>
<proteinExistence type="inferred from homology"/>
<comment type="similarity">
    <text evidence="7">Belongs to the FAD-dependent oxidoreductase family.</text>
</comment>
<evidence type="ECO:0000256" key="4">
    <source>
        <dbReference type="ARBA" id="ARBA00004496"/>
    </source>
</evidence>
<comment type="cofactor">
    <cofactor evidence="1">
        <name>Fe(3+)</name>
        <dbReference type="ChEBI" id="CHEBI:29034"/>
    </cofactor>
</comment>
<comment type="caution">
    <text evidence="18">The sequence shown here is derived from an EMBL/GenBank/DDBJ whole genome shotgun (WGS) entry which is preliminary data.</text>
</comment>
<evidence type="ECO:0000259" key="17">
    <source>
        <dbReference type="PROSITE" id="PS50903"/>
    </source>
</evidence>
<evidence type="ECO:0000256" key="11">
    <source>
        <dbReference type="ARBA" id="ARBA00022723"/>
    </source>
</evidence>
<dbReference type="PANTHER" id="PTHR43429">
    <property type="entry name" value="PYRIDINE NUCLEOTIDE-DISULFIDE OXIDOREDUCTASE DOMAIN-CONTAINING"/>
    <property type="match status" value="1"/>
</dbReference>
<keyword evidence="13" id="KW-0249">Electron transport</keyword>
<evidence type="ECO:0000256" key="1">
    <source>
        <dbReference type="ARBA" id="ARBA00001965"/>
    </source>
</evidence>
<evidence type="ECO:0000256" key="9">
    <source>
        <dbReference type="ARBA" id="ARBA00022490"/>
    </source>
</evidence>
<dbReference type="GO" id="GO:0005737">
    <property type="term" value="C:cytoplasm"/>
    <property type="evidence" value="ECO:0007669"/>
    <property type="project" value="UniProtKB-SubCell"/>
</dbReference>
<dbReference type="InterPro" id="IPR018527">
    <property type="entry name" value="Rubredoxin_Fe_BS"/>
</dbReference>
<keyword evidence="11" id="KW-0479">Metal-binding</keyword>
<dbReference type="Gene3D" id="3.50.50.60">
    <property type="entry name" value="FAD/NAD(P)-binding domain"/>
    <property type="match status" value="2"/>
</dbReference>
<keyword evidence="19" id="KW-1185">Reference proteome</keyword>
<dbReference type="AlphaFoldDB" id="A0A2N5Y4Z9"/>
<keyword evidence="10" id="KW-0285">Flavoprotein</keyword>
<dbReference type="RefSeq" id="WP_101520155.1">
    <property type="nucleotide sequence ID" value="NZ_PKLZ01000002.1"/>
</dbReference>
<dbReference type="InterPro" id="IPR023753">
    <property type="entry name" value="FAD/NAD-binding_dom"/>
</dbReference>
<evidence type="ECO:0000256" key="13">
    <source>
        <dbReference type="ARBA" id="ARBA00022982"/>
    </source>
</evidence>
<keyword evidence="9" id="KW-0963">Cytoplasm</keyword>
<protein>
    <submittedName>
        <fullName evidence="18">Rubredoxin reductase</fullName>
    </submittedName>
</protein>
<dbReference type="PANTHER" id="PTHR43429:SF3">
    <property type="entry name" value="NITRITE REDUCTASE [NAD(P)H]"/>
    <property type="match status" value="1"/>
</dbReference>
<dbReference type="InterPro" id="IPR041364">
    <property type="entry name" value="Rbx-bd"/>
</dbReference>
<dbReference type="InterPro" id="IPR024935">
    <property type="entry name" value="Rubredoxin_dom"/>
</dbReference>
<dbReference type="Proteomes" id="UP000234845">
    <property type="component" value="Unassembled WGS sequence"/>
</dbReference>
<gene>
    <name evidence="18" type="ORF">CWI75_03715</name>
</gene>
<feature type="domain" description="Rubredoxin-like" evidence="17">
    <location>
        <begin position="1"/>
        <end position="52"/>
    </location>
</feature>
<dbReference type="Gene3D" id="2.20.28.10">
    <property type="match status" value="1"/>
</dbReference>
<evidence type="ECO:0000256" key="16">
    <source>
        <dbReference type="ARBA" id="ARBA00023027"/>
    </source>
</evidence>
<comment type="subcellular location">
    <subcellularLocation>
        <location evidence="4">Cytoplasm</location>
    </subcellularLocation>
</comment>
<dbReference type="OrthoDB" id="9808980at2"/>
<dbReference type="SUPFAM" id="SSF51905">
    <property type="entry name" value="FAD/NAD(P)-binding domain"/>
    <property type="match status" value="1"/>
</dbReference>
<dbReference type="Pfam" id="PF07992">
    <property type="entry name" value="Pyr_redox_2"/>
    <property type="match status" value="1"/>
</dbReference>
<dbReference type="GO" id="GO:0005506">
    <property type="term" value="F:iron ion binding"/>
    <property type="evidence" value="ECO:0007669"/>
    <property type="project" value="InterPro"/>
</dbReference>
<evidence type="ECO:0000256" key="8">
    <source>
        <dbReference type="ARBA" id="ARBA00022448"/>
    </source>
</evidence>
<dbReference type="InterPro" id="IPR036188">
    <property type="entry name" value="FAD/NAD-bd_sf"/>
</dbReference>
<sequence length="456" mass="48094">MSKWECIVCGLVYDESKGWPDDGIAPGTRWEDVPEDWLCPDCGVGKEDFELIEEAPVDETPHHEEPVADPVHAPVVIIGTGLAGYGVAREFRKHDSDTPLILITSDDGRSYSKPMLSTGYTKDTSASDLAQLDAGSMARQLKASVWTMTRVSAIDTANQVIKVGDTETAIHYGKLVLTLGAHVIQPPIAGDGMDLVYSVNDLLDYDDFRTAVHKNGVRKVCIIGGGLIGCEFTNDLLNGGFEVEVVDPLAYCLPTLLPEPAGRAVQAALEAKGARFHFGPLVTSVNLAEQGVVVGLNNGETINADLVLSAVGVRPRTDLAAASGIDINRGIVTDRLLATSAPNVYALGDCAEVAGQVLVYVAPLVAASRALGKTLAGEPTEVVYPPMPVTIKTPACPVVVAPPAIGAEGEWQIQADGQNVRAEFRSAAGDLLGFALTGDATKAKLELQKALPAILP</sequence>
<evidence type="ECO:0000256" key="7">
    <source>
        <dbReference type="ARBA" id="ARBA00006442"/>
    </source>
</evidence>
<dbReference type="Pfam" id="PF18113">
    <property type="entry name" value="Rbx_binding"/>
    <property type="match status" value="1"/>
</dbReference>
<comment type="pathway">
    <text evidence="5">Hydrocarbon metabolism; alkane degradation.</text>
</comment>
<dbReference type="PRINTS" id="PR00163">
    <property type="entry name" value="RUBREDOXIN"/>
</dbReference>
<dbReference type="Pfam" id="PF00301">
    <property type="entry name" value="Rubredoxin"/>
    <property type="match status" value="1"/>
</dbReference>
<evidence type="ECO:0000256" key="14">
    <source>
        <dbReference type="ARBA" id="ARBA00023002"/>
    </source>
</evidence>
<dbReference type="GO" id="GO:0016491">
    <property type="term" value="F:oxidoreductase activity"/>
    <property type="evidence" value="ECO:0007669"/>
    <property type="project" value="UniProtKB-KW"/>
</dbReference>
<comment type="similarity">
    <text evidence="6">Belongs to the rubredoxin family.</text>
</comment>
<dbReference type="FunFam" id="2.20.28.10:FF:000001">
    <property type="entry name" value="Rubredoxin"/>
    <property type="match status" value="1"/>
</dbReference>
<dbReference type="PRINTS" id="PR00411">
    <property type="entry name" value="PNDRDTASEI"/>
</dbReference>
<dbReference type="SUPFAM" id="SSF57802">
    <property type="entry name" value="Rubredoxin-like"/>
    <property type="match status" value="1"/>
</dbReference>